<sequence length="435" mass="47234">MLLSPQRAAQRLEAWLLQLSQFPWRPTVHTLRERYREDRLGLTAASLTFTTLLALVPLATVALAVFTAFPVFARMQQVLERWLIDSLIPMTIARQVLDYITQFAAQASSLGVAGLSFLILTALTLVLTIDRTLNNIWRVRRMRPLGQRVLIYWAALTLGPLVLAGSLALTGSVAQAASRGLGSALPGGELPGGARMLFDSIEFLVLTSGMAALYHYVPNTQVQWRHAWAGGVFVASGISLAKNVLVLYLATVPTYSVLYGTFVTLPILLLWVYVAWVIVLLGAVVAAYLPSLLAGVARPAGGRGWTFTLAVEALQELHAARQGAAHGLTAAQLAQRLRVDALQLEPVLDALTALDWVAQVNEVAAGAPDTAQARYLLLARPAETFMQPLVQRLLLARDPALESLWHHTGLEVLTLADVLGRPQAPLQPPPVLLKQ</sequence>
<dbReference type="RefSeq" id="WP_106682722.1">
    <property type="nucleotide sequence ID" value="NZ_CP027667.1"/>
</dbReference>
<gene>
    <name evidence="8" type="ORF">C6568_02455</name>
</gene>
<evidence type="ECO:0000256" key="7">
    <source>
        <dbReference type="HAMAP-Rule" id="MF_00672"/>
    </source>
</evidence>
<feature type="transmembrane region" description="Helical" evidence="7">
    <location>
        <begin position="228"/>
        <end position="250"/>
    </location>
</feature>
<feature type="transmembrane region" description="Helical" evidence="7">
    <location>
        <begin position="107"/>
        <end position="129"/>
    </location>
</feature>
<dbReference type="HAMAP" id="MF_00672">
    <property type="entry name" value="UPF0761"/>
    <property type="match status" value="1"/>
</dbReference>
<feature type="transmembrane region" description="Helical" evidence="7">
    <location>
        <begin position="40"/>
        <end position="73"/>
    </location>
</feature>
<feature type="transmembrane region" description="Helical" evidence="7">
    <location>
        <begin position="270"/>
        <end position="289"/>
    </location>
</feature>
<dbReference type="NCBIfam" id="TIGR00765">
    <property type="entry name" value="yihY_not_rbn"/>
    <property type="match status" value="1"/>
</dbReference>
<dbReference type="GO" id="GO:0005886">
    <property type="term" value="C:plasma membrane"/>
    <property type="evidence" value="ECO:0007669"/>
    <property type="project" value="UniProtKB-SubCell"/>
</dbReference>
<dbReference type="Proteomes" id="UP000237925">
    <property type="component" value="Chromosome"/>
</dbReference>
<keyword evidence="2 7" id="KW-1003">Cell membrane</keyword>
<protein>
    <recommendedName>
        <fullName evidence="7">UPF0761 membrane protein C6568_02455</fullName>
    </recommendedName>
</protein>
<evidence type="ECO:0000256" key="3">
    <source>
        <dbReference type="ARBA" id="ARBA00022519"/>
    </source>
</evidence>
<evidence type="ECO:0000256" key="1">
    <source>
        <dbReference type="ARBA" id="ARBA00004651"/>
    </source>
</evidence>
<proteinExistence type="inferred from homology"/>
<dbReference type="PANTHER" id="PTHR30213">
    <property type="entry name" value="INNER MEMBRANE PROTEIN YHJD"/>
    <property type="match status" value="1"/>
</dbReference>
<dbReference type="Pfam" id="PF03631">
    <property type="entry name" value="Virul_fac_BrkB"/>
    <property type="match status" value="1"/>
</dbReference>
<comment type="similarity">
    <text evidence="7">Belongs to the UPF0761 family.</text>
</comment>
<evidence type="ECO:0000256" key="5">
    <source>
        <dbReference type="ARBA" id="ARBA00022989"/>
    </source>
</evidence>
<keyword evidence="5 7" id="KW-1133">Transmembrane helix</keyword>
<keyword evidence="4 7" id="KW-0812">Transmembrane</keyword>
<dbReference type="EMBL" id="CP027667">
    <property type="protein sequence ID" value="AVO48242.1"/>
    <property type="molecule type" value="Genomic_DNA"/>
</dbReference>
<organism evidence="8 9">
    <name type="scientific">Melaminivora suipulveris</name>
    <dbReference type="NCBI Taxonomy" id="2109913"/>
    <lineage>
        <taxon>Bacteria</taxon>
        <taxon>Pseudomonadati</taxon>
        <taxon>Pseudomonadota</taxon>
        <taxon>Betaproteobacteria</taxon>
        <taxon>Burkholderiales</taxon>
        <taxon>Comamonadaceae</taxon>
        <taxon>Melaminivora</taxon>
    </lineage>
</organism>
<name>A0A2R3Q8X0_9BURK</name>
<comment type="subcellular location">
    <subcellularLocation>
        <location evidence="1 7">Cell membrane</location>
        <topology evidence="1 7">Multi-pass membrane protein</topology>
    </subcellularLocation>
</comment>
<evidence type="ECO:0000313" key="9">
    <source>
        <dbReference type="Proteomes" id="UP000237925"/>
    </source>
</evidence>
<evidence type="ECO:0000256" key="4">
    <source>
        <dbReference type="ARBA" id="ARBA00022692"/>
    </source>
</evidence>
<evidence type="ECO:0000256" key="2">
    <source>
        <dbReference type="ARBA" id="ARBA00022475"/>
    </source>
</evidence>
<keyword evidence="3" id="KW-0997">Cell inner membrane</keyword>
<accession>A0A2R3Q8X0</accession>
<feature type="transmembrane region" description="Helical" evidence="7">
    <location>
        <begin position="197"/>
        <end position="216"/>
    </location>
</feature>
<feature type="transmembrane region" description="Helical" evidence="7">
    <location>
        <begin position="150"/>
        <end position="177"/>
    </location>
</feature>
<reference evidence="8 9" key="1">
    <citation type="submission" date="2018-03" db="EMBL/GenBank/DDBJ databases">
        <title>Genome sequencing of Melaminivora sp.</title>
        <authorList>
            <person name="Kim S.-J."/>
            <person name="Heo J."/>
            <person name="Ahn J.-H."/>
            <person name="Kwon S.-W."/>
        </authorList>
    </citation>
    <scope>NUCLEOTIDE SEQUENCE [LARGE SCALE GENOMIC DNA]</scope>
    <source>
        <strain evidence="8 9">SC2-9</strain>
    </source>
</reference>
<dbReference type="AlphaFoldDB" id="A0A2R3Q8X0"/>
<dbReference type="PANTHER" id="PTHR30213:SF0">
    <property type="entry name" value="UPF0761 MEMBRANE PROTEIN YIHY"/>
    <property type="match status" value="1"/>
</dbReference>
<keyword evidence="6 7" id="KW-0472">Membrane</keyword>
<dbReference type="OrthoDB" id="9808671at2"/>
<evidence type="ECO:0000256" key="6">
    <source>
        <dbReference type="ARBA" id="ARBA00023136"/>
    </source>
</evidence>
<dbReference type="InterPro" id="IPR017039">
    <property type="entry name" value="Virul_fac_BrkB"/>
</dbReference>
<evidence type="ECO:0000313" key="8">
    <source>
        <dbReference type="EMBL" id="AVO48242.1"/>
    </source>
</evidence>
<dbReference type="InterPro" id="IPR023679">
    <property type="entry name" value="UPF0761_bac"/>
</dbReference>
<dbReference type="KEGG" id="mela:C6568_02455"/>
<keyword evidence="9" id="KW-1185">Reference proteome</keyword>